<dbReference type="InterPro" id="IPR002716">
    <property type="entry name" value="PIN_dom"/>
</dbReference>
<comment type="function">
    <text evidence="8">Toxic component of a toxin-antitoxin (TA) system. An RNase.</text>
</comment>
<name>A0ABW2KU06_9PROT</name>
<keyword evidence="4 8" id="KW-0479">Metal-binding</keyword>
<dbReference type="PANTHER" id="PTHR33653:SF1">
    <property type="entry name" value="RIBONUCLEASE VAPC2"/>
    <property type="match status" value="1"/>
</dbReference>
<sequence length="137" mass="14912">MIVLDTNVLSAVMAEMPDAAVSAWLDRYPPDGLCLTAITILEVRHGLDRLPAGRRRTLLERRFGELRGMLGSVLPFDEAAAEEAGRLMAVRRSRGIAVGLMDTQIAGICRAQGHALATRNTRDFADCGIPLLDPWAD</sequence>
<keyword evidence="3 8" id="KW-0540">Nuclease</keyword>
<dbReference type="EC" id="3.1.-.-" evidence="8"/>
<comment type="cofactor">
    <cofactor evidence="1 8">
        <name>Mg(2+)</name>
        <dbReference type="ChEBI" id="CHEBI:18420"/>
    </cofactor>
</comment>
<dbReference type="InterPro" id="IPR029060">
    <property type="entry name" value="PIN-like_dom_sf"/>
</dbReference>
<dbReference type="Pfam" id="PF01850">
    <property type="entry name" value="PIN"/>
    <property type="match status" value="1"/>
</dbReference>
<evidence type="ECO:0000256" key="1">
    <source>
        <dbReference type="ARBA" id="ARBA00001946"/>
    </source>
</evidence>
<dbReference type="Proteomes" id="UP001596456">
    <property type="component" value="Unassembled WGS sequence"/>
</dbReference>
<dbReference type="InterPro" id="IPR022907">
    <property type="entry name" value="VapC_family"/>
</dbReference>
<evidence type="ECO:0000256" key="5">
    <source>
        <dbReference type="ARBA" id="ARBA00022801"/>
    </source>
</evidence>
<accession>A0ABW2KU06</accession>
<keyword evidence="8" id="KW-0800">Toxin</keyword>
<dbReference type="EMBL" id="JBHTCM010000010">
    <property type="protein sequence ID" value="MFC7333509.1"/>
    <property type="molecule type" value="Genomic_DNA"/>
</dbReference>
<dbReference type="PANTHER" id="PTHR33653">
    <property type="entry name" value="RIBONUCLEASE VAPC2"/>
    <property type="match status" value="1"/>
</dbReference>
<dbReference type="SUPFAM" id="SSF88723">
    <property type="entry name" value="PIN domain-like"/>
    <property type="match status" value="1"/>
</dbReference>
<keyword evidence="2 8" id="KW-1277">Toxin-antitoxin system</keyword>
<organism evidence="10 11">
    <name type="scientific">Rhodocista pekingensis</name>
    <dbReference type="NCBI Taxonomy" id="201185"/>
    <lineage>
        <taxon>Bacteria</taxon>
        <taxon>Pseudomonadati</taxon>
        <taxon>Pseudomonadota</taxon>
        <taxon>Alphaproteobacteria</taxon>
        <taxon>Rhodospirillales</taxon>
        <taxon>Azospirillaceae</taxon>
        <taxon>Rhodocista</taxon>
    </lineage>
</organism>
<feature type="binding site" evidence="8">
    <location>
        <position position="102"/>
    </location>
    <ligand>
        <name>Mg(2+)</name>
        <dbReference type="ChEBI" id="CHEBI:18420"/>
    </ligand>
</feature>
<evidence type="ECO:0000256" key="8">
    <source>
        <dbReference type="HAMAP-Rule" id="MF_00265"/>
    </source>
</evidence>
<evidence type="ECO:0000256" key="4">
    <source>
        <dbReference type="ARBA" id="ARBA00022723"/>
    </source>
</evidence>
<reference evidence="11" key="1">
    <citation type="journal article" date="2019" name="Int. J. Syst. Evol. Microbiol.">
        <title>The Global Catalogue of Microorganisms (GCM) 10K type strain sequencing project: providing services to taxonomists for standard genome sequencing and annotation.</title>
        <authorList>
            <consortium name="The Broad Institute Genomics Platform"/>
            <consortium name="The Broad Institute Genome Sequencing Center for Infectious Disease"/>
            <person name="Wu L."/>
            <person name="Ma J."/>
        </authorList>
    </citation>
    <scope>NUCLEOTIDE SEQUENCE [LARGE SCALE GENOMIC DNA]</scope>
    <source>
        <strain evidence="11">CGMCC 1.16275</strain>
    </source>
</reference>
<evidence type="ECO:0000313" key="11">
    <source>
        <dbReference type="Proteomes" id="UP001596456"/>
    </source>
</evidence>
<evidence type="ECO:0000256" key="6">
    <source>
        <dbReference type="ARBA" id="ARBA00022842"/>
    </source>
</evidence>
<dbReference type="RefSeq" id="WP_377358630.1">
    <property type="nucleotide sequence ID" value="NZ_JBHTCM010000010.1"/>
</dbReference>
<protein>
    <recommendedName>
        <fullName evidence="8">Ribonuclease VapC</fullName>
        <shortName evidence="8">RNase VapC</shortName>
        <ecNumber evidence="8">3.1.-.-</ecNumber>
    </recommendedName>
    <alternativeName>
        <fullName evidence="8">Toxin VapC</fullName>
    </alternativeName>
</protein>
<feature type="binding site" evidence="8">
    <location>
        <position position="5"/>
    </location>
    <ligand>
        <name>Mg(2+)</name>
        <dbReference type="ChEBI" id="CHEBI:18420"/>
    </ligand>
</feature>
<feature type="domain" description="PIN" evidence="9">
    <location>
        <begin position="2"/>
        <end position="125"/>
    </location>
</feature>
<comment type="caution">
    <text evidence="10">The sequence shown here is derived from an EMBL/GenBank/DDBJ whole genome shotgun (WGS) entry which is preliminary data.</text>
</comment>
<keyword evidence="6 8" id="KW-0460">Magnesium</keyword>
<dbReference type="Gene3D" id="3.40.50.1010">
    <property type="entry name" value="5'-nuclease"/>
    <property type="match status" value="1"/>
</dbReference>
<proteinExistence type="inferred from homology"/>
<keyword evidence="11" id="KW-1185">Reference proteome</keyword>
<evidence type="ECO:0000256" key="3">
    <source>
        <dbReference type="ARBA" id="ARBA00022722"/>
    </source>
</evidence>
<dbReference type="HAMAP" id="MF_00265">
    <property type="entry name" value="VapC_Nob1"/>
    <property type="match status" value="1"/>
</dbReference>
<evidence type="ECO:0000256" key="2">
    <source>
        <dbReference type="ARBA" id="ARBA00022649"/>
    </source>
</evidence>
<evidence type="ECO:0000313" key="10">
    <source>
        <dbReference type="EMBL" id="MFC7333509.1"/>
    </source>
</evidence>
<evidence type="ECO:0000259" key="9">
    <source>
        <dbReference type="Pfam" id="PF01850"/>
    </source>
</evidence>
<dbReference type="InterPro" id="IPR050556">
    <property type="entry name" value="Type_II_TA_system_RNase"/>
</dbReference>
<gene>
    <name evidence="8" type="primary">vapC</name>
    <name evidence="10" type="ORF">ACFQPS_10080</name>
</gene>
<keyword evidence="5 8" id="KW-0378">Hydrolase</keyword>
<comment type="similarity">
    <text evidence="7 8">Belongs to the PINc/VapC protein family.</text>
</comment>
<dbReference type="CDD" id="cd18731">
    <property type="entry name" value="PIN_NgFitB-like"/>
    <property type="match status" value="1"/>
</dbReference>
<evidence type="ECO:0000256" key="7">
    <source>
        <dbReference type="ARBA" id="ARBA00038093"/>
    </source>
</evidence>